<evidence type="ECO:0000313" key="3">
    <source>
        <dbReference type="EMBL" id="KAD2805589.1"/>
    </source>
</evidence>
<dbReference type="PANTHER" id="PTHR37260:SF2">
    <property type="entry name" value="PROTEIN ECERIFERUM 16"/>
    <property type="match status" value="1"/>
</dbReference>
<protein>
    <submittedName>
        <fullName evidence="3">Uncharacterized protein</fullName>
    </submittedName>
</protein>
<sequence>MDTKSLAKSKRAHSLHHKKHHPNQKVKNATSSVISQGTQGKAVKEKTRVGPTTLASNWDRYEYEDDAMTEDQMYGQTSQASDVVHKSKGADYAYLISEAKSQNSTRISSETIPSLFDFVSDFGLGKESFFAVRGESLLSAAQNDNFFAEHKTPANYEASFFSLNMDALAKQLAKIDLPKRLFMEADLFPPDQHFEKVQERGGYDHHAVESSTTTSSTTNMNPMVQQPAPNYNLNSVANLSANESKLKAEAAETELDILLNSLDDVNLTQKAPLAKKNTLDFDIDSTLDDLLKETSTPSLLDQNSASLAQHTSNSGPLDDFDSWLDTI</sequence>
<dbReference type="InterPro" id="IPR053342">
    <property type="entry name" value="Exosome_cofactor/PTGS_suppr"/>
</dbReference>
<comment type="caution">
    <text evidence="3">The sequence shown here is derived from an EMBL/GenBank/DDBJ whole genome shotgun (WGS) entry which is preliminary data.</text>
</comment>
<feature type="compositionally biased region" description="Basic residues" evidence="2">
    <location>
        <begin position="7"/>
        <end position="24"/>
    </location>
</feature>
<feature type="compositionally biased region" description="Polar residues" evidence="2">
    <location>
        <begin position="219"/>
        <end position="231"/>
    </location>
</feature>
<dbReference type="PANTHER" id="PTHR37260">
    <property type="entry name" value="PHOSPHORELAY PROTEIN"/>
    <property type="match status" value="1"/>
</dbReference>
<dbReference type="OrthoDB" id="685075at2759"/>
<evidence type="ECO:0000256" key="1">
    <source>
        <dbReference type="SAM" id="Coils"/>
    </source>
</evidence>
<feature type="region of interest" description="Disordered" evidence="2">
    <location>
        <begin position="1"/>
        <end position="47"/>
    </location>
</feature>
<organism evidence="3 4">
    <name type="scientific">Mikania micrantha</name>
    <name type="common">bitter vine</name>
    <dbReference type="NCBI Taxonomy" id="192012"/>
    <lineage>
        <taxon>Eukaryota</taxon>
        <taxon>Viridiplantae</taxon>
        <taxon>Streptophyta</taxon>
        <taxon>Embryophyta</taxon>
        <taxon>Tracheophyta</taxon>
        <taxon>Spermatophyta</taxon>
        <taxon>Magnoliopsida</taxon>
        <taxon>eudicotyledons</taxon>
        <taxon>Gunneridae</taxon>
        <taxon>Pentapetalae</taxon>
        <taxon>asterids</taxon>
        <taxon>campanulids</taxon>
        <taxon>Asterales</taxon>
        <taxon>Asteraceae</taxon>
        <taxon>Asteroideae</taxon>
        <taxon>Heliantheae alliance</taxon>
        <taxon>Eupatorieae</taxon>
        <taxon>Mikania</taxon>
    </lineage>
</organism>
<feature type="region of interest" description="Disordered" evidence="2">
    <location>
        <begin position="200"/>
        <end position="231"/>
    </location>
</feature>
<keyword evidence="1" id="KW-0175">Coiled coil</keyword>
<dbReference type="Proteomes" id="UP000326396">
    <property type="component" value="Linkage Group LG8"/>
</dbReference>
<accession>A0A5N6LVF7</accession>
<gene>
    <name evidence="3" type="ORF">E3N88_38966</name>
</gene>
<reference evidence="3 4" key="1">
    <citation type="submission" date="2019-05" db="EMBL/GenBank/DDBJ databases">
        <title>Mikania micrantha, genome provides insights into the molecular mechanism of rapid growth.</title>
        <authorList>
            <person name="Liu B."/>
        </authorList>
    </citation>
    <scope>NUCLEOTIDE SEQUENCE [LARGE SCALE GENOMIC DNA]</scope>
    <source>
        <strain evidence="3">NLD-2019</strain>
        <tissue evidence="3">Leaf</tissue>
    </source>
</reference>
<dbReference type="EMBL" id="SZYD01000018">
    <property type="protein sequence ID" value="KAD2805589.1"/>
    <property type="molecule type" value="Genomic_DNA"/>
</dbReference>
<feature type="coiled-coil region" evidence="1">
    <location>
        <begin position="236"/>
        <end position="268"/>
    </location>
</feature>
<keyword evidence="4" id="KW-1185">Reference proteome</keyword>
<evidence type="ECO:0000256" key="2">
    <source>
        <dbReference type="SAM" id="MobiDB-lite"/>
    </source>
</evidence>
<dbReference type="AlphaFoldDB" id="A0A5N6LVF7"/>
<name>A0A5N6LVF7_9ASTR</name>
<proteinExistence type="predicted"/>
<feature type="compositionally biased region" description="Polar residues" evidence="2">
    <location>
        <begin position="25"/>
        <end position="39"/>
    </location>
</feature>
<evidence type="ECO:0000313" key="4">
    <source>
        <dbReference type="Proteomes" id="UP000326396"/>
    </source>
</evidence>